<organism evidence="10">
    <name type="scientific">Taxus virus 1</name>
    <dbReference type="NCBI Taxonomy" id="2977994"/>
    <lineage>
        <taxon>Viruses</taxon>
        <taxon>Riboviria</taxon>
        <taxon>Orthornavirae</taxon>
        <taxon>Negarnaviricota</taxon>
        <taxon>Haploviricotina</taxon>
        <taxon>Monjiviricetes</taxon>
        <taxon>Mononegavirales</taxon>
        <taxon>Rhabdoviridae</taxon>
        <taxon>Betarhabdovirinae</taxon>
        <taxon>Alphagymnorhavirus</taxon>
        <taxon>Alphagymnorhavirus taxi</taxon>
    </lineage>
</organism>
<name>A0A9N6YJF9_9RHAB</name>
<dbReference type="GO" id="GO:0019029">
    <property type="term" value="C:helical viral capsid"/>
    <property type="evidence" value="ECO:0007669"/>
    <property type="project" value="UniProtKB-UniRule"/>
</dbReference>
<evidence type="ECO:0000256" key="6">
    <source>
        <dbReference type="ARBA" id="ARBA00023086"/>
    </source>
</evidence>
<evidence type="ECO:0000256" key="5">
    <source>
        <dbReference type="ARBA" id="ARBA00022884"/>
    </source>
</evidence>
<keyword evidence="6 9" id="KW-0543">Viral nucleoprotein</keyword>
<evidence type="ECO:0000256" key="9">
    <source>
        <dbReference type="RuleBase" id="RU369108"/>
    </source>
</evidence>
<evidence type="ECO:0000256" key="1">
    <source>
        <dbReference type="ARBA" id="ARBA00014389"/>
    </source>
</evidence>
<comment type="subunit">
    <text evidence="9">Homomultimerizes to form the nucleocapsid. Binds to viral genomic RNA.</text>
</comment>
<keyword evidence="5 9" id="KW-0694">RNA-binding</keyword>
<keyword evidence="2 9" id="KW-1139">Helical capsid protein</keyword>
<comment type="similarity">
    <text evidence="9">Belongs to the nucleorhabdovirus nucleocapsid protein family.</text>
</comment>
<dbReference type="Pfam" id="PF03216">
    <property type="entry name" value="Rhabdo_ncap_2"/>
    <property type="match status" value="1"/>
</dbReference>
<proteinExistence type="inferred from homology"/>
<protein>
    <recommendedName>
        <fullName evidence="1 9">Nucleoprotein</fullName>
        <shortName evidence="9">NP</shortName>
        <shortName evidence="9">Protein N</shortName>
    </recommendedName>
    <alternativeName>
        <fullName evidence="8 9">Nucleocapsid protein</fullName>
    </alternativeName>
</protein>
<dbReference type="GO" id="GO:0019013">
    <property type="term" value="C:viral nucleocapsid"/>
    <property type="evidence" value="ECO:0007669"/>
    <property type="project" value="UniProtKB-UniRule"/>
</dbReference>
<evidence type="ECO:0000313" key="10">
    <source>
        <dbReference type="EMBL" id="DAZ90845.1"/>
    </source>
</evidence>
<evidence type="ECO:0000256" key="4">
    <source>
        <dbReference type="ARBA" id="ARBA00022844"/>
    </source>
</evidence>
<dbReference type="EMBL" id="BK061817">
    <property type="protein sequence ID" value="DAZ90845.1"/>
    <property type="molecule type" value="Viral_cRNA"/>
</dbReference>
<comment type="function">
    <text evidence="9">Encapsidates the genome, protecting it from nucleases. The encapsidated genomic RNA is termed the nucleocapsid (NC) and serves as template for viral transcription and replication.</text>
</comment>
<keyword evidence="3 9" id="KW-0167">Capsid protein</keyword>
<accession>A0A9N6YJF9</accession>
<reference evidence="10" key="1">
    <citation type="journal article" date="2022" name="bioRxiv">
        <title>Unlocking the hidden genetic diversity of varicosaviruses, the neglected plant rhabdoviruses.</title>
        <authorList>
            <person name="Bejerman N."/>
            <person name="Dietzgen R.G."/>
            <person name="Debat H."/>
        </authorList>
    </citation>
    <scope>NUCLEOTIDE SEQUENCE</scope>
</reference>
<evidence type="ECO:0000256" key="7">
    <source>
        <dbReference type="ARBA" id="ARBA00023274"/>
    </source>
</evidence>
<dbReference type="GO" id="GO:0030430">
    <property type="term" value="C:host cell cytoplasm"/>
    <property type="evidence" value="ECO:0007669"/>
    <property type="project" value="UniProtKB-SubCell"/>
</dbReference>
<keyword evidence="7 9" id="KW-0687">Ribonucleoprotein</keyword>
<dbReference type="InterPro" id="IPR004902">
    <property type="entry name" value="Rhabdo_ncap_2"/>
</dbReference>
<keyword evidence="9" id="KW-1035">Host cytoplasm</keyword>
<evidence type="ECO:0000256" key="8">
    <source>
        <dbReference type="ARBA" id="ARBA00033344"/>
    </source>
</evidence>
<comment type="subcellular location">
    <subcellularLocation>
        <location evidence="9">Virion</location>
    </subcellularLocation>
    <subcellularLocation>
        <location evidence="9">Host cytoplasm</location>
    </subcellularLocation>
</comment>
<keyword evidence="4 9" id="KW-0946">Virion</keyword>
<sequence length="382" mass="43035">MALPQTSEVKLSVKPIYSKVNKTFTSGGAATTNWDDQRILDLENYEVKTMDQKEIYKHVEKLFPKLETGISERDIVMIINLAWNLLAPGKVFKRLFPEKSAANLLTSLSLDDADTDVIMSNVHQTKFALSDTLETCQAGTYICASLLRLVTKSEENYRKAGPEVQKAYPKLYQKSFPINGFLVRDPIISTIHMSFASKALLRNSLNHLLYHIPDVKDNQGVIELTFKMHIEDTGMHCWPMFKEICGEFNADTATLLTALHIRPTARALAVIATLITDFEADETVLKSTKRDKKTYHYARIYDKNMFADLQTKNCRPLALILGNLKKMTVSRGSGDVLDMVALKTLDQGVKDLYAKFAKGIYDYFNASKLAAEDNPIFEALTV</sequence>
<dbReference type="GO" id="GO:0003723">
    <property type="term" value="F:RNA binding"/>
    <property type="evidence" value="ECO:0007669"/>
    <property type="project" value="UniProtKB-UniRule"/>
</dbReference>
<evidence type="ECO:0000256" key="3">
    <source>
        <dbReference type="ARBA" id="ARBA00022561"/>
    </source>
</evidence>
<evidence type="ECO:0000256" key="2">
    <source>
        <dbReference type="ARBA" id="ARBA00022497"/>
    </source>
</evidence>
<dbReference type="GO" id="GO:1990904">
    <property type="term" value="C:ribonucleoprotein complex"/>
    <property type="evidence" value="ECO:0007669"/>
    <property type="project" value="UniProtKB-UniRule"/>
</dbReference>